<organism evidence="1 2">
    <name type="scientific">Fusarium torulosum</name>
    <dbReference type="NCBI Taxonomy" id="33205"/>
    <lineage>
        <taxon>Eukaryota</taxon>
        <taxon>Fungi</taxon>
        <taxon>Dikarya</taxon>
        <taxon>Ascomycota</taxon>
        <taxon>Pezizomycotina</taxon>
        <taxon>Sordariomycetes</taxon>
        <taxon>Hypocreomycetidae</taxon>
        <taxon>Hypocreales</taxon>
        <taxon>Nectriaceae</taxon>
        <taxon>Fusarium</taxon>
    </lineage>
</organism>
<comment type="caution">
    <text evidence="1">The sequence shown here is derived from an EMBL/GenBank/DDBJ whole genome shotgun (WGS) entry which is preliminary data.</text>
</comment>
<reference evidence="1" key="1">
    <citation type="submission" date="2018-03" db="EMBL/GenBank/DDBJ databases">
        <authorList>
            <person name="Guldener U."/>
        </authorList>
    </citation>
    <scope>NUCLEOTIDE SEQUENCE</scope>
</reference>
<name>A0AAE8MCJ0_9HYPO</name>
<evidence type="ECO:0000313" key="2">
    <source>
        <dbReference type="Proteomes" id="UP001187734"/>
    </source>
</evidence>
<proteinExistence type="predicted"/>
<dbReference type="EMBL" id="ONZP01000288">
    <property type="protein sequence ID" value="SPJ79905.1"/>
    <property type="molecule type" value="Genomic_DNA"/>
</dbReference>
<sequence length="222" mass="24874">MADPPLLPKPHLSEPVLPDKKRLKNIQLQTLWDENGSLRNAINRDIVLKTERLRPGHPPPRPRLTAKITKEVYDQLAYLEINLTKITTDQMRQAGHLASGFDAAKTEATEAVTKLEMKKQVMDELLSKQNTDLRTLEQDIKARFLQDARRDSGIEVDSDRPSVLNGLHSALEITARNYLGGARNTHSVIPYSTEDIACNINNARQQGIDAEAQVNAAQKRGQ</sequence>
<accession>A0AAE8MCJ0</accession>
<keyword evidence="2" id="KW-1185">Reference proteome</keyword>
<evidence type="ECO:0000313" key="1">
    <source>
        <dbReference type="EMBL" id="SPJ79905.1"/>
    </source>
</evidence>
<dbReference type="Proteomes" id="UP001187734">
    <property type="component" value="Unassembled WGS sequence"/>
</dbReference>
<gene>
    <name evidence="1" type="ORF">FTOL_08296</name>
</gene>
<dbReference type="AlphaFoldDB" id="A0AAE8MCJ0"/>
<protein>
    <submittedName>
        <fullName evidence="1">Uncharacterized protein</fullName>
    </submittedName>
</protein>